<keyword evidence="3" id="KW-1185">Reference proteome</keyword>
<dbReference type="EMBL" id="JAQSIO010000004">
    <property type="protein sequence ID" value="MDD0815349.1"/>
    <property type="molecule type" value="Genomic_DNA"/>
</dbReference>
<proteinExistence type="predicted"/>
<dbReference type="SUPFAM" id="SSF54975">
    <property type="entry name" value="Acylphosphatase/BLUF domain-like"/>
    <property type="match status" value="1"/>
</dbReference>
<sequence length="140" mass="15417">MLIRLTYASRVKGSLGPADVKDILRASKRNNAQLGITGTLLLVDGLFLQCLEGGLVPVNTLYHRILLDPRHHQPALLNFAEIERRLFGGWHMGLVPATADNLAVLLSYSPSAQFDPYAMRPKALDALFEELVARARVLGD</sequence>
<comment type="caution">
    <text evidence="2">The sequence shown here is derived from an EMBL/GenBank/DDBJ whole genome shotgun (WGS) entry which is preliminary data.</text>
</comment>
<name>A0ABT5MFJ9_9BURK</name>
<dbReference type="InterPro" id="IPR036046">
    <property type="entry name" value="Acylphosphatase-like_dom_sf"/>
</dbReference>
<protein>
    <submittedName>
        <fullName evidence="2">BLUF domain-containing protein</fullName>
    </submittedName>
</protein>
<dbReference type="Pfam" id="PF04940">
    <property type="entry name" value="BLUF"/>
    <property type="match status" value="1"/>
</dbReference>
<dbReference type="InterPro" id="IPR007024">
    <property type="entry name" value="BLUF_domain"/>
</dbReference>
<accession>A0ABT5MFJ9</accession>
<evidence type="ECO:0000313" key="2">
    <source>
        <dbReference type="EMBL" id="MDD0815349.1"/>
    </source>
</evidence>
<dbReference type="RefSeq" id="WP_273927043.1">
    <property type="nucleotide sequence ID" value="NZ_JAQSIO010000004.1"/>
</dbReference>
<gene>
    <name evidence="2" type="ORF">PSQ39_11985</name>
</gene>
<evidence type="ECO:0000313" key="3">
    <source>
        <dbReference type="Proteomes" id="UP001528672"/>
    </source>
</evidence>
<feature type="domain" description="BLUF" evidence="1">
    <location>
        <begin position="2"/>
        <end position="93"/>
    </location>
</feature>
<dbReference type="PROSITE" id="PS50925">
    <property type="entry name" value="BLUF"/>
    <property type="match status" value="1"/>
</dbReference>
<dbReference type="SMART" id="SM01034">
    <property type="entry name" value="BLUF"/>
    <property type="match status" value="1"/>
</dbReference>
<organism evidence="2 3">
    <name type="scientific">Curvibacter microcysteis</name>
    <dbReference type="NCBI Taxonomy" id="3026419"/>
    <lineage>
        <taxon>Bacteria</taxon>
        <taxon>Pseudomonadati</taxon>
        <taxon>Pseudomonadota</taxon>
        <taxon>Betaproteobacteria</taxon>
        <taxon>Burkholderiales</taxon>
        <taxon>Comamonadaceae</taxon>
        <taxon>Curvibacter</taxon>
    </lineage>
</organism>
<reference evidence="2 3" key="1">
    <citation type="submission" date="2023-02" db="EMBL/GenBank/DDBJ databases">
        <title>Bacterial whole genome sequence for Curvibacter sp. HBC28.</title>
        <authorList>
            <person name="Le V."/>
            <person name="Ko S.-R."/>
            <person name="Ahn C.-Y."/>
            <person name="Oh H.-M."/>
        </authorList>
    </citation>
    <scope>NUCLEOTIDE SEQUENCE [LARGE SCALE GENOMIC DNA]</scope>
    <source>
        <strain evidence="2 3">HBC28</strain>
    </source>
</reference>
<evidence type="ECO:0000259" key="1">
    <source>
        <dbReference type="PROSITE" id="PS50925"/>
    </source>
</evidence>
<dbReference type="Gene3D" id="3.30.70.100">
    <property type="match status" value="1"/>
</dbReference>
<dbReference type="Proteomes" id="UP001528672">
    <property type="component" value="Unassembled WGS sequence"/>
</dbReference>